<name>A0AA35X547_GEOBA</name>
<dbReference type="Proteomes" id="UP001174909">
    <property type="component" value="Unassembled WGS sequence"/>
</dbReference>
<keyword evidence="2" id="KW-1185">Reference proteome</keyword>
<accession>A0AA35X547</accession>
<organism evidence="1 2">
    <name type="scientific">Geodia barretti</name>
    <name type="common">Barrett's horny sponge</name>
    <dbReference type="NCBI Taxonomy" id="519541"/>
    <lineage>
        <taxon>Eukaryota</taxon>
        <taxon>Metazoa</taxon>
        <taxon>Porifera</taxon>
        <taxon>Demospongiae</taxon>
        <taxon>Heteroscleromorpha</taxon>
        <taxon>Tetractinellida</taxon>
        <taxon>Astrophorina</taxon>
        <taxon>Geodiidae</taxon>
        <taxon>Geodia</taxon>
    </lineage>
</organism>
<comment type="caution">
    <text evidence="1">The sequence shown here is derived from an EMBL/GenBank/DDBJ whole genome shotgun (WGS) entry which is preliminary data.</text>
</comment>
<proteinExistence type="predicted"/>
<reference evidence="1" key="1">
    <citation type="submission" date="2023-03" db="EMBL/GenBank/DDBJ databases">
        <authorList>
            <person name="Steffen K."/>
            <person name="Cardenas P."/>
        </authorList>
    </citation>
    <scope>NUCLEOTIDE SEQUENCE</scope>
</reference>
<evidence type="ECO:0000313" key="2">
    <source>
        <dbReference type="Proteomes" id="UP001174909"/>
    </source>
</evidence>
<gene>
    <name evidence="1" type="ORF">GBAR_LOCUS22326</name>
</gene>
<protein>
    <submittedName>
        <fullName evidence="1">Uncharacterized protein</fullName>
    </submittedName>
</protein>
<dbReference type="AlphaFoldDB" id="A0AA35X547"/>
<evidence type="ECO:0000313" key="1">
    <source>
        <dbReference type="EMBL" id="CAI8040046.1"/>
    </source>
</evidence>
<dbReference type="EMBL" id="CASHTH010003076">
    <property type="protein sequence ID" value="CAI8040046.1"/>
    <property type="molecule type" value="Genomic_DNA"/>
</dbReference>
<sequence>DSVPVSVSEARIAGAALAPPPVAGCGVFWRLGGTCWDLCPDDFTVTVVGCGSSFSLLSLVASFSSSCPLISASSESWWGRGRNLLVDLCTPSHTAATGPILMLRLTVSTELQWVEVLSGETAGRTMGCPDMPLPPPVYEYRVYSVTQPSTSR</sequence>
<feature type="non-terminal residue" evidence="1">
    <location>
        <position position="152"/>
    </location>
</feature>